<sequence length="182" mass="19734">MRSLHQPHTRRHLRKLACFGLAAGLLSGCQMVLDNMLSPSAGKSAAQLTSESQARELGHTRQVLNVATLKTAPTPKISSVGYSVISSQPGKTLNQRRLMAIRAARMDAMRALAEQIHGLTIESETQLSESVLQSDTMRASVAGAIRGARTVKIEPKGADTYAVHLEIDRATVAQVLKAHRRF</sequence>
<organism evidence="2 3">
    <name type="scientific">Lentibacter algarum</name>
    <dbReference type="NCBI Taxonomy" id="576131"/>
    <lineage>
        <taxon>Bacteria</taxon>
        <taxon>Pseudomonadati</taxon>
        <taxon>Pseudomonadota</taxon>
        <taxon>Alphaproteobacteria</taxon>
        <taxon>Rhodobacterales</taxon>
        <taxon>Roseobacteraceae</taxon>
        <taxon>Lentibacter</taxon>
    </lineage>
</organism>
<dbReference type="STRING" id="576131.SAMN05444486_1105"/>
<dbReference type="Proteomes" id="UP000199026">
    <property type="component" value="Unassembled WGS sequence"/>
</dbReference>
<gene>
    <name evidence="2" type="ORF">SAMN05444486_1105</name>
</gene>
<protein>
    <recommendedName>
        <fullName evidence="1">Lipoprotein LPP20-like domain-containing protein</fullName>
    </recommendedName>
</protein>
<keyword evidence="3" id="KW-1185">Reference proteome</keyword>
<dbReference type="GeneID" id="78125950"/>
<proteinExistence type="predicted"/>
<dbReference type="EMBL" id="FNPR01000010">
    <property type="protein sequence ID" value="SDY88687.1"/>
    <property type="molecule type" value="Genomic_DNA"/>
</dbReference>
<dbReference type="Pfam" id="PF02169">
    <property type="entry name" value="LPP20"/>
    <property type="match status" value="1"/>
</dbReference>
<accession>A0A1H3NIE8</accession>
<evidence type="ECO:0000259" key="1">
    <source>
        <dbReference type="Pfam" id="PF02169"/>
    </source>
</evidence>
<name>A0A1H3NIE8_9RHOB</name>
<evidence type="ECO:0000313" key="2">
    <source>
        <dbReference type="EMBL" id="SDY88687.1"/>
    </source>
</evidence>
<dbReference type="InterPro" id="IPR007293">
    <property type="entry name" value="FlgP"/>
</dbReference>
<dbReference type="PROSITE" id="PS51257">
    <property type="entry name" value="PROKAR_LIPOPROTEIN"/>
    <property type="match status" value="1"/>
</dbReference>
<evidence type="ECO:0000313" key="3">
    <source>
        <dbReference type="Proteomes" id="UP000199026"/>
    </source>
</evidence>
<dbReference type="PIRSF" id="PIRSF028687">
    <property type="entry name" value="UCP028687"/>
    <property type="match status" value="1"/>
</dbReference>
<dbReference type="AlphaFoldDB" id="A0A1H3NIE8"/>
<dbReference type="RefSeq" id="WP_245724489.1">
    <property type="nucleotide sequence ID" value="NZ_FNPR01000010.1"/>
</dbReference>
<feature type="domain" description="Lipoprotein LPP20-like" evidence="1">
    <location>
        <begin position="92"/>
        <end position="168"/>
    </location>
</feature>
<reference evidence="2 3" key="1">
    <citation type="submission" date="2016-10" db="EMBL/GenBank/DDBJ databases">
        <authorList>
            <person name="de Groot N.N."/>
        </authorList>
    </citation>
    <scope>NUCLEOTIDE SEQUENCE [LARGE SCALE GENOMIC DNA]</scope>
    <source>
        <strain evidence="2 3">DSM 24677</strain>
    </source>
</reference>
<dbReference type="InterPro" id="IPR024952">
    <property type="entry name" value="LPP20-like_dom"/>
</dbReference>